<evidence type="ECO:0000256" key="13">
    <source>
        <dbReference type="SAM" id="Phobius"/>
    </source>
</evidence>
<evidence type="ECO:0000256" key="5">
    <source>
        <dbReference type="ARBA" id="ARBA00014962"/>
    </source>
</evidence>
<dbReference type="InterPro" id="IPR003849">
    <property type="entry name" value="Preprotein_translocase_YajC"/>
</dbReference>
<dbReference type="PANTHER" id="PTHR33909:SF1">
    <property type="entry name" value="SEC TRANSLOCON ACCESSORY COMPLEX SUBUNIT YAJC"/>
    <property type="match status" value="1"/>
</dbReference>
<comment type="subunit">
    <text evidence="4">Part of the SecDF-YidC-YajC translocase complex. The SecDF-YidC-YajC translocase forms a supercomplex with SecYEG, called the holo-translocon (HTL).</text>
</comment>
<gene>
    <name evidence="14" type="ordered locus">Plav_3035</name>
</gene>
<dbReference type="STRING" id="402881.Plav_3035"/>
<keyword evidence="9" id="KW-0653">Protein transport</keyword>
<dbReference type="SMART" id="SM01323">
    <property type="entry name" value="YajC"/>
    <property type="match status" value="1"/>
</dbReference>
<evidence type="ECO:0000256" key="7">
    <source>
        <dbReference type="ARBA" id="ARBA00022475"/>
    </source>
</evidence>
<dbReference type="PANTHER" id="PTHR33909">
    <property type="entry name" value="SEC TRANSLOCON ACCESSORY COMPLEX SUBUNIT YAJC"/>
    <property type="match status" value="1"/>
</dbReference>
<dbReference type="PRINTS" id="PR01853">
    <property type="entry name" value="YAJCTRNLCASE"/>
</dbReference>
<dbReference type="NCBIfam" id="TIGR00739">
    <property type="entry name" value="yajC"/>
    <property type="match status" value="1"/>
</dbReference>
<evidence type="ECO:0000256" key="9">
    <source>
        <dbReference type="ARBA" id="ARBA00022927"/>
    </source>
</evidence>
<comment type="subcellular location">
    <subcellularLocation>
        <location evidence="2">Cell membrane</location>
        <topology evidence="2">Single-pass membrane protein</topology>
    </subcellularLocation>
</comment>
<evidence type="ECO:0000256" key="1">
    <source>
        <dbReference type="ARBA" id="ARBA00002061"/>
    </source>
</evidence>
<dbReference type="GO" id="GO:0005886">
    <property type="term" value="C:plasma membrane"/>
    <property type="evidence" value="ECO:0007669"/>
    <property type="project" value="UniProtKB-SubCell"/>
</dbReference>
<dbReference type="KEGG" id="pla:Plav_3035"/>
<keyword evidence="11" id="KW-0811">Translocation</keyword>
<dbReference type="Proteomes" id="UP000006377">
    <property type="component" value="Chromosome"/>
</dbReference>
<dbReference type="RefSeq" id="WP_012111963.1">
    <property type="nucleotide sequence ID" value="NC_009719.1"/>
</dbReference>
<evidence type="ECO:0000256" key="2">
    <source>
        <dbReference type="ARBA" id="ARBA00004162"/>
    </source>
</evidence>
<comment type="function">
    <text evidence="1">The SecYEG-SecDF-YajC-YidC holo-translocon (HTL) protein secretase/insertase is a supercomplex required for protein secretion, insertion of proteins into membranes, and assembly of membrane protein complexes. While the SecYEG complex is essential for assembly of a number of proteins and complexes, the SecDF-YajC-YidC subcomplex facilitates these functions.</text>
</comment>
<keyword evidence="15" id="KW-1185">Reference proteome</keyword>
<keyword evidence="6" id="KW-0813">Transport</keyword>
<dbReference type="EMBL" id="CP000774">
    <property type="protein sequence ID" value="ABS64642.1"/>
    <property type="molecule type" value="Genomic_DNA"/>
</dbReference>
<comment type="similarity">
    <text evidence="3">Belongs to the YajC family.</text>
</comment>
<dbReference type="eggNOG" id="COG1862">
    <property type="taxonomic scope" value="Bacteria"/>
</dbReference>
<keyword evidence="7" id="KW-1003">Cell membrane</keyword>
<dbReference type="AlphaFoldDB" id="A7HXK9"/>
<evidence type="ECO:0000256" key="6">
    <source>
        <dbReference type="ARBA" id="ARBA00022448"/>
    </source>
</evidence>
<organism evidence="14 15">
    <name type="scientific">Parvibaculum lavamentivorans (strain DS-1 / DSM 13023 / NCIMB 13966)</name>
    <dbReference type="NCBI Taxonomy" id="402881"/>
    <lineage>
        <taxon>Bacteria</taxon>
        <taxon>Pseudomonadati</taxon>
        <taxon>Pseudomonadota</taxon>
        <taxon>Alphaproteobacteria</taxon>
        <taxon>Hyphomicrobiales</taxon>
        <taxon>Parvibaculaceae</taxon>
        <taxon>Parvibaculum</taxon>
    </lineage>
</organism>
<evidence type="ECO:0000313" key="15">
    <source>
        <dbReference type="Proteomes" id="UP000006377"/>
    </source>
</evidence>
<evidence type="ECO:0000256" key="8">
    <source>
        <dbReference type="ARBA" id="ARBA00022692"/>
    </source>
</evidence>
<evidence type="ECO:0000256" key="10">
    <source>
        <dbReference type="ARBA" id="ARBA00022989"/>
    </source>
</evidence>
<feature type="transmembrane region" description="Helical" evidence="13">
    <location>
        <begin position="6"/>
        <end position="27"/>
    </location>
</feature>
<protein>
    <recommendedName>
        <fullName evidence="5">Sec translocon accessory complex subunit YajC</fullName>
    </recommendedName>
</protein>
<sequence>MGGGGASEFMIQLFPFIALFAIMYFLVLRPQQRRVKLHREMVTNVRRGDVVVTAGGLIGKVTKVDDLEVTVEIADNVRVRVVKSTLTDVRSKSEPVPANTNTPS</sequence>
<keyword evidence="10 13" id="KW-1133">Transmembrane helix</keyword>
<evidence type="ECO:0000256" key="3">
    <source>
        <dbReference type="ARBA" id="ARBA00006742"/>
    </source>
</evidence>
<evidence type="ECO:0000256" key="12">
    <source>
        <dbReference type="ARBA" id="ARBA00023136"/>
    </source>
</evidence>
<reference evidence="14 15" key="1">
    <citation type="journal article" date="2011" name="Stand. Genomic Sci.">
        <title>Complete genome sequence of Parvibaculum lavamentivorans type strain (DS-1(T)).</title>
        <authorList>
            <person name="Schleheck D."/>
            <person name="Weiss M."/>
            <person name="Pitluck S."/>
            <person name="Bruce D."/>
            <person name="Land M.L."/>
            <person name="Han S."/>
            <person name="Saunders E."/>
            <person name="Tapia R."/>
            <person name="Detter C."/>
            <person name="Brettin T."/>
            <person name="Han J."/>
            <person name="Woyke T."/>
            <person name="Goodwin L."/>
            <person name="Pennacchio L."/>
            <person name="Nolan M."/>
            <person name="Cook A.M."/>
            <person name="Kjelleberg S."/>
            <person name="Thomas T."/>
        </authorList>
    </citation>
    <scope>NUCLEOTIDE SEQUENCE [LARGE SCALE GENOMIC DNA]</scope>
    <source>
        <strain evidence="15">DS-1 / DSM 13023 / NCIMB 13966</strain>
    </source>
</reference>
<keyword evidence="8 13" id="KW-0812">Transmembrane</keyword>
<keyword evidence="12 13" id="KW-0472">Membrane</keyword>
<evidence type="ECO:0000313" key="14">
    <source>
        <dbReference type="EMBL" id="ABS64642.1"/>
    </source>
</evidence>
<evidence type="ECO:0000256" key="11">
    <source>
        <dbReference type="ARBA" id="ARBA00023010"/>
    </source>
</evidence>
<dbReference type="Pfam" id="PF02699">
    <property type="entry name" value="YajC"/>
    <property type="match status" value="1"/>
</dbReference>
<accession>A7HXK9</accession>
<evidence type="ECO:0000256" key="4">
    <source>
        <dbReference type="ARBA" id="ARBA00011718"/>
    </source>
</evidence>
<dbReference type="GO" id="GO:0015031">
    <property type="term" value="P:protein transport"/>
    <property type="evidence" value="ECO:0007669"/>
    <property type="project" value="UniProtKB-KW"/>
</dbReference>
<dbReference type="HOGENOM" id="CLU_116157_2_0_5"/>
<proteinExistence type="inferred from homology"/>
<name>A7HXK9_PARL1</name>
<dbReference type="OrthoDB" id="9811406at2"/>